<comment type="caution">
    <text evidence="2">The sequence shown here is derived from an EMBL/GenBank/DDBJ whole genome shotgun (WGS) entry which is preliminary data.</text>
</comment>
<reference evidence="2 3" key="1">
    <citation type="submission" date="2015-05" db="EMBL/GenBank/DDBJ databases">
        <title>Genome sequencing and analysis of members of genus Stenotrophomonas.</title>
        <authorList>
            <person name="Patil P.P."/>
            <person name="Midha S."/>
            <person name="Patil P.B."/>
        </authorList>
    </citation>
    <scope>NUCLEOTIDE SEQUENCE [LARGE SCALE GENOMIC DNA]</scope>
    <source>
        <strain evidence="2 3">DSM 18929</strain>
    </source>
</reference>
<proteinExistence type="predicted"/>
<dbReference type="EMBL" id="LDJI01000019">
    <property type="protein sequence ID" value="KRG63898.1"/>
    <property type="molecule type" value="Genomic_DNA"/>
</dbReference>
<evidence type="ECO:0000313" key="2">
    <source>
        <dbReference type="EMBL" id="KRG63898.1"/>
    </source>
</evidence>
<keyword evidence="3" id="KW-1185">Reference proteome</keyword>
<keyword evidence="1" id="KW-0812">Transmembrane</keyword>
<organism evidence="2 3">
    <name type="scientific">Stenotrophomonas humi</name>
    <dbReference type="NCBI Taxonomy" id="405444"/>
    <lineage>
        <taxon>Bacteria</taxon>
        <taxon>Pseudomonadati</taxon>
        <taxon>Pseudomonadota</taxon>
        <taxon>Gammaproteobacteria</taxon>
        <taxon>Lysobacterales</taxon>
        <taxon>Lysobacteraceae</taxon>
        <taxon>Stenotrophomonas</taxon>
    </lineage>
</organism>
<keyword evidence="1" id="KW-0472">Membrane</keyword>
<feature type="transmembrane region" description="Helical" evidence="1">
    <location>
        <begin position="38"/>
        <end position="64"/>
    </location>
</feature>
<protein>
    <submittedName>
        <fullName evidence="2">Uncharacterized protein</fullName>
    </submittedName>
</protein>
<dbReference type="Proteomes" id="UP000050864">
    <property type="component" value="Unassembled WGS sequence"/>
</dbReference>
<sequence length="65" mass="7328">MKDWTKTNYGTPKSWDEIQREKLDAELDRVIDGPGPRISTLVIGFFVAAIVTAACFIGLIYLLLR</sequence>
<dbReference type="OrthoDB" id="10004949at2"/>
<evidence type="ECO:0000256" key="1">
    <source>
        <dbReference type="SAM" id="Phobius"/>
    </source>
</evidence>
<gene>
    <name evidence="2" type="ORF">ABB26_09965</name>
</gene>
<keyword evidence="1" id="KW-1133">Transmembrane helix</keyword>
<name>A0A0R0CBK3_9GAMM</name>
<accession>A0A0R0CBK3</accession>
<evidence type="ECO:0000313" key="3">
    <source>
        <dbReference type="Proteomes" id="UP000050864"/>
    </source>
</evidence>
<dbReference type="AlphaFoldDB" id="A0A0R0CBK3"/>
<dbReference type="RefSeq" id="WP_057633644.1">
    <property type="nucleotide sequence ID" value="NZ_LDJI01000019.1"/>
</dbReference>